<dbReference type="InterPro" id="IPR009003">
    <property type="entry name" value="Peptidase_S1_PA"/>
</dbReference>
<dbReference type="InParanoid" id="A0A1E7FXJ0"/>
<dbReference type="PROSITE" id="PS50240">
    <property type="entry name" value="TRYPSIN_DOM"/>
    <property type="match status" value="1"/>
</dbReference>
<comment type="similarity">
    <text evidence="1">Belongs to the peptidase S1 family.</text>
</comment>
<dbReference type="OrthoDB" id="126896at2759"/>
<dbReference type="Proteomes" id="UP000095751">
    <property type="component" value="Unassembled WGS sequence"/>
</dbReference>
<protein>
    <submittedName>
        <fullName evidence="9">Trypsin-like serine protease</fullName>
    </submittedName>
</protein>
<dbReference type="SMART" id="SM00020">
    <property type="entry name" value="Tryp_SPc"/>
    <property type="match status" value="1"/>
</dbReference>
<evidence type="ECO:0000256" key="6">
    <source>
        <dbReference type="ARBA" id="ARBA00023157"/>
    </source>
</evidence>
<reference evidence="9 10" key="1">
    <citation type="submission" date="2016-09" db="EMBL/GenBank/DDBJ databases">
        <title>Extensive genetic diversity and differential bi-allelic expression allows diatom success in the polar Southern Ocean.</title>
        <authorList>
            <consortium name="DOE Joint Genome Institute"/>
            <person name="Mock T."/>
            <person name="Otillar R.P."/>
            <person name="Strauss J."/>
            <person name="Dupont C."/>
            <person name="Frickenhaus S."/>
            <person name="Maumus F."/>
            <person name="Mcmullan M."/>
            <person name="Sanges R."/>
            <person name="Schmutz J."/>
            <person name="Toseland A."/>
            <person name="Valas R."/>
            <person name="Veluchamy A."/>
            <person name="Ward B.J."/>
            <person name="Allen A."/>
            <person name="Barry K."/>
            <person name="Falciatore A."/>
            <person name="Ferrante M."/>
            <person name="Fortunato A.E."/>
            <person name="Gloeckner G."/>
            <person name="Gruber A."/>
            <person name="Hipkin R."/>
            <person name="Janech M."/>
            <person name="Kroth P."/>
            <person name="Leese F."/>
            <person name="Lindquist E."/>
            <person name="Lyon B.R."/>
            <person name="Martin J."/>
            <person name="Mayer C."/>
            <person name="Parker M."/>
            <person name="Quesneville H."/>
            <person name="Raymond J."/>
            <person name="Uhlig C."/>
            <person name="Valentin K.U."/>
            <person name="Worden A.Z."/>
            <person name="Armbrust E.V."/>
            <person name="Bowler C."/>
            <person name="Green B."/>
            <person name="Moulton V."/>
            <person name="Van Oosterhout C."/>
            <person name="Grigoriev I."/>
        </authorList>
    </citation>
    <scope>NUCLEOTIDE SEQUENCE [LARGE SCALE GENOMIC DNA]</scope>
    <source>
        <strain evidence="9 10">CCMP1102</strain>
    </source>
</reference>
<dbReference type="SUPFAM" id="SSF50494">
    <property type="entry name" value="Trypsin-like serine proteases"/>
    <property type="match status" value="1"/>
</dbReference>
<keyword evidence="4 7" id="KW-0720">Serine protease</keyword>
<keyword evidence="6" id="KW-1015">Disulfide bond</keyword>
<keyword evidence="2 7" id="KW-0645">Protease</keyword>
<keyword evidence="3 7" id="KW-0378">Hydrolase</keyword>
<evidence type="ECO:0000313" key="9">
    <source>
        <dbReference type="EMBL" id="OEU22871.1"/>
    </source>
</evidence>
<dbReference type="CDD" id="cd00190">
    <property type="entry name" value="Tryp_SPc"/>
    <property type="match status" value="1"/>
</dbReference>
<dbReference type="PRINTS" id="PR00722">
    <property type="entry name" value="CHYMOTRYPSIN"/>
</dbReference>
<dbReference type="EMBL" id="KV784353">
    <property type="protein sequence ID" value="OEU22871.1"/>
    <property type="molecule type" value="Genomic_DNA"/>
</dbReference>
<dbReference type="InterPro" id="IPR001314">
    <property type="entry name" value="Peptidase_S1A"/>
</dbReference>
<dbReference type="InterPro" id="IPR043504">
    <property type="entry name" value="Peptidase_S1_PA_chymotrypsin"/>
</dbReference>
<dbReference type="InterPro" id="IPR001254">
    <property type="entry name" value="Trypsin_dom"/>
</dbReference>
<feature type="non-terminal residue" evidence="9">
    <location>
        <position position="236"/>
    </location>
</feature>
<evidence type="ECO:0000313" key="10">
    <source>
        <dbReference type="Proteomes" id="UP000095751"/>
    </source>
</evidence>
<evidence type="ECO:0000256" key="5">
    <source>
        <dbReference type="ARBA" id="ARBA00023026"/>
    </source>
</evidence>
<evidence type="ECO:0000256" key="2">
    <source>
        <dbReference type="ARBA" id="ARBA00022670"/>
    </source>
</evidence>
<evidence type="ECO:0000256" key="1">
    <source>
        <dbReference type="ARBA" id="ARBA00007664"/>
    </source>
</evidence>
<evidence type="ECO:0000256" key="7">
    <source>
        <dbReference type="RuleBase" id="RU363034"/>
    </source>
</evidence>
<accession>A0A1E7FXJ0</accession>
<dbReference type="KEGG" id="fcy:FRACYDRAFT_161693"/>
<proteinExistence type="inferred from homology"/>
<feature type="domain" description="Peptidase S1" evidence="8">
    <location>
        <begin position="1"/>
        <end position="233"/>
    </location>
</feature>
<dbReference type="InterPro" id="IPR018114">
    <property type="entry name" value="TRYPSIN_HIS"/>
</dbReference>
<evidence type="ECO:0000259" key="8">
    <source>
        <dbReference type="PROSITE" id="PS50240"/>
    </source>
</evidence>
<dbReference type="Pfam" id="PF00089">
    <property type="entry name" value="Trypsin"/>
    <property type="match status" value="1"/>
</dbReference>
<keyword evidence="5" id="KW-0843">Virulence</keyword>
<keyword evidence="10" id="KW-1185">Reference proteome</keyword>
<dbReference type="GO" id="GO:0004252">
    <property type="term" value="F:serine-type endopeptidase activity"/>
    <property type="evidence" value="ECO:0007669"/>
    <property type="project" value="InterPro"/>
</dbReference>
<dbReference type="GO" id="GO:0006508">
    <property type="term" value="P:proteolysis"/>
    <property type="evidence" value="ECO:0007669"/>
    <property type="project" value="UniProtKB-KW"/>
</dbReference>
<dbReference type="PROSITE" id="PS00135">
    <property type="entry name" value="TRYPSIN_SER"/>
    <property type="match status" value="1"/>
</dbReference>
<dbReference type="PROSITE" id="PS00134">
    <property type="entry name" value="TRYPSIN_HIS"/>
    <property type="match status" value="1"/>
</dbReference>
<gene>
    <name evidence="9" type="ORF">FRACYDRAFT_161693</name>
</gene>
<dbReference type="AlphaFoldDB" id="A0A1E7FXJ0"/>
<evidence type="ECO:0000256" key="4">
    <source>
        <dbReference type="ARBA" id="ARBA00022825"/>
    </source>
</evidence>
<dbReference type="InterPro" id="IPR050430">
    <property type="entry name" value="Peptidase_S1"/>
</dbReference>
<evidence type="ECO:0000256" key="3">
    <source>
        <dbReference type="ARBA" id="ARBA00022801"/>
    </source>
</evidence>
<sequence>IIGGNVATPGDYPYFVHFDGIACGGTLIAPDIVLTAGHCKLPYPSSYGIVHVGRHDYRMGLWLDGSQLFDVVKQVRHPQFNDALCFSHDFLLLKLDGQSSKQVVSLDTNKDSMSDGEELHVIGFGDTTLAPYQYDQPDRLHEVTVNYMNNQQCARSSIYPNSLLPEANFCAMDAGEDGCQGDSGGPLLMKGNINDKRDDVQVGVVSWGLGCAEHPGVYARVSEGYDWIEKQVCKIS</sequence>
<dbReference type="PANTHER" id="PTHR24276">
    <property type="entry name" value="POLYSERASE-RELATED"/>
    <property type="match status" value="1"/>
</dbReference>
<organism evidence="9 10">
    <name type="scientific">Fragilariopsis cylindrus CCMP1102</name>
    <dbReference type="NCBI Taxonomy" id="635003"/>
    <lineage>
        <taxon>Eukaryota</taxon>
        <taxon>Sar</taxon>
        <taxon>Stramenopiles</taxon>
        <taxon>Ochrophyta</taxon>
        <taxon>Bacillariophyta</taxon>
        <taxon>Bacillariophyceae</taxon>
        <taxon>Bacillariophycidae</taxon>
        <taxon>Bacillariales</taxon>
        <taxon>Bacillariaceae</taxon>
        <taxon>Fragilariopsis</taxon>
    </lineage>
</organism>
<dbReference type="PANTHER" id="PTHR24276:SF91">
    <property type="entry name" value="AT26814P-RELATED"/>
    <property type="match status" value="1"/>
</dbReference>
<dbReference type="InterPro" id="IPR033116">
    <property type="entry name" value="TRYPSIN_SER"/>
</dbReference>
<name>A0A1E7FXJ0_9STRA</name>
<dbReference type="Gene3D" id="2.40.10.10">
    <property type="entry name" value="Trypsin-like serine proteases"/>
    <property type="match status" value="1"/>
</dbReference>
<dbReference type="FunFam" id="2.40.10.10:FF:000036">
    <property type="entry name" value="Trypsin beta"/>
    <property type="match status" value="1"/>
</dbReference>
<feature type="non-terminal residue" evidence="9">
    <location>
        <position position="1"/>
    </location>
</feature>